<sequence>MEVNEIMSENIHLYMIFAPVLFAMIAKTLGRRSVAVEYFSMAASLFLLIVSYIFISNVGTLSSKVLSMPFLGPGLFYADHLTAFMAFIISLIFFITTIYSGDYLEHEIKLGVITERRVADYYSRAFIFVSSMMMVVFINNIGLMWASVEATTLISALLVGFHNTREAAEAAWKYLIICTVAIALSLFGIVLLNYAIISANQSGLSLDYSTLVSAGKFADLTIIKLSFIFVLIGYGTKAGLAPMHTWLPDAHSQSPAPVSAMLSGVLLACSTYALIRFEHIARLSTGVNFASDYFIFFGLLSLFVAFPFIILQNDIKRLMAYSSIEHTGIIYLALGFGGPFGIIAVLYHTFYHAVIKSMMFLTAGSIISVYKTNEISKIKGLFEHHKFLATAIFLGGLGLCGMPPFGIFFSELLILIAAITAKKYLAAALYLICLSLIFLGFLNHLSKMTFGHYAKCHSEEAFECENCSRATAGCRALDVHVGFKTKLAITILFLISITSGVYMIFALKEAMARSAMLLLSPLF</sequence>
<protein>
    <recommendedName>
        <fullName evidence="9">NADH:quinone oxidoreductase/Mrp antiporter transmembrane domain-containing protein</fullName>
    </recommendedName>
</protein>
<accession>A0A1F7WU44</accession>
<keyword evidence="5" id="KW-0560">Oxidoreductase</keyword>
<keyword evidence="3 7" id="KW-0812">Transmembrane</keyword>
<evidence type="ECO:0000256" key="6">
    <source>
        <dbReference type="ARBA" id="ARBA00023136"/>
    </source>
</evidence>
<keyword evidence="4 8" id="KW-1133">Transmembrane helix</keyword>
<evidence type="ECO:0000256" key="1">
    <source>
        <dbReference type="ARBA" id="ARBA00004651"/>
    </source>
</evidence>
<feature type="transmembrane region" description="Helical" evidence="8">
    <location>
        <begin position="391"/>
        <end position="418"/>
    </location>
</feature>
<evidence type="ECO:0000256" key="8">
    <source>
        <dbReference type="SAM" id="Phobius"/>
    </source>
</evidence>
<feature type="transmembrane region" description="Helical" evidence="8">
    <location>
        <begin position="327"/>
        <end position="347"/>
    </location>
</feature>
<evidence type="ECO:0000256" key="7">
    <source>
        <dbReference type="RuleBase" id="RU000320"/>
    </source>
</evidence>
<feature type="transmembrane region" description="Helical" evidence="8">
    <location>
        <begin position="424"/>
        <end position="445"/>
    </location>
</feature>
<comment type="subcellular location">
    <subcellularLocation>
        <location evidence="1">Cell membrane</location>
        <topology evidence="1">Multi-pass membrane protein</topology>
    </subcellularLocation>
    <subcellularLocation>
        <location evidence="7">Membrane</location>
        <topology evidence="7">Multi-pass membrane protein</topology>
    </subcellularLocation>
</comment>
<organism evidence="10 11">
    <name type="scientific">Candidatus Wallbacteria bacterium GWC2_49_35</name>
    <dbReference type="NCBI Taxonomy" id="1817813"/>
    <lineage>
        <taxon>Bacteria</taxon>
        <taxon>Candidatus Walliibacteriota</taxon>
    </lineage>
</organism>
<dbReference type="PRINTS" id="PR01434">
    <property type="entry name" value="NADHDHGNASE5"/>
</dbReference>
<feature type="transmembrane region" description="Helical" evidence="8">
    <location>
        <begin position="121"/>
        <end position="138"/>
    </location>
</feature>
<dbReference type="GO" id="GO:0016491">
    <property type="term" value="F:oxidoreductase activity"/>
    <property type="evidence" value="ECO:0007669"/>
    <property type="project" value="UniProtKB-KW"/>
</dbReference>
<feature type="transmembrane region" description="Helical" evidence="8">
    <location>
        <begin position="174"/>
        <end position="197"/>
    </location>
</feature>
<keyword evidence="6 8" id="KW-0472">Membrane</keyword>
<feature type="domain" description="NADH:quinone oxidoreductase/Mrp antiporter transmembrane" evidence="9">
    <location>
        <begin position="140"/>
        <end position="429"/>
    </location>
</feature>
<evidence type="ECO:0000256" key="4">
    <source>
        <dbReference type="ARBA" id="ARBA00022989"/>
    </source>
</evidence>
<feature type="transmembrane region" description="Helical" evidence="8">
    <location>
        <begin position="36"/>
        <end position="55"/>
    </location>
</feature>
<feature type="transmembrane region" description="Helical" evidence="8">
    <location>
        <begin position="75"/>
        <end position="100"/>
    </location>
</feature>
<evidence type="ECO:0000256" key="3">
    <source>
        <dbReference type="ARBA" id="ARBA00022692"/>
    </source>
</evidence>
<dbReference type="PANTHER" id="PTHR42682">
    <property type="entry name" value="HYDROGENASE-4 COMPONENT F"/>
    <property type="match status" value="1"/>
</dbReference>
<evidence type="ECO:0000259" key="9">
    <source>
        <dbReference type="Pfam" id="PF00361"/>
    </source>
</evidence>
<dbReference type="Pfam" id="PF00361">
    <property type="entry name" value="Proton_antipo_M"/>
    <property type="match status" value="1"/>
</dbReference>
<dbReference type="InterPro" id="IPR001750">
    <property type="entry name" value="ND/Mrp_TM"/>
</dbReference>
<evidence type="ECO:0000256" key="2">
    <source>
        <dbReference type="ARBA" id="ARBA00022475"/>
    </source>
</evidence>
<gene>
    <name evidence="10" type="ORF">A2008_02655</name>
</gene>
<evidence type="ECO:0000313" key="10">
    <source>
        <dbReference type="EMBL" id="OGM06332.1"/>
    </source>
</evidence>
<proteinExistence type="predicted"/>
<dbReference type="GO" id="GO:0005886">
    <property type="term" value="C:plasma membrane"/>
    <property type="evidence" value="ECO:0007669"/>
    <property type="project" value="UniProtKB-SubCell"/>
</dbReference>
<dbReference type="STRING" id="1817813.A2008_02655"/>
<feature type="transmembrane region" description="Helical" evidence="8">
    <location>
        <begin position="256"/>
        <end position="275"/>
    </location>
</feature>
<feature type="transmembrane region" description="Helical" evidence="8">
    <location>
        <begin position="295"/>
        <end position="315"/>
    </location>
</feature>
<dbReference type="EMBL" id="MGFH01000068">
    <property type="protein sequence ID" value="OGM06332.1"/>
    <property type="molecule type" value="Genomic_DNA"/>
</dbReference>
<feature type="transmembrane region" description="Helical" evidence="8">
    <location>
        <begin position="487"/>
        <end position="507"/>
    </location>
</feature>
<dbReference type="Proteomes" id="UP000178735">
    <property type="component" value="Unassembled WGS sequence"/>
</dbReference>
<evidence type="ECO:0000313" key="11">
    <source>
        <dbReference type="Proteomes" id="UP000178735"/>
    </source>
</evidence>
<dbReference type="InterPro" id="IPR052175">
    <property type="entry name" value="ComplexI-like_HydComp"/>
</dbReference>
<dbReference type="AlphaFoldDB" id="A0A1F7WU44"/>
<evidence type="ECO:0000256" key="5">
    <source>
        <dbReference type="ARBA" id="ARBA00023002"/>
    </source>
</evidence>
<comment type="caution">
    <text evidence="10">The sequence shown here is derived from an EMBL/GenBank/DDBJ whole genome shotgun (WGS) entry which is preliminary data.</text>
</comment>
<name>A0A1F7WU44_9BACT</name>
<reference evidence="10 11" key="1">
    <citation type="journal article" date="2016" name="Nat. Commun.">
        <title>Thousands of microbial genomes shed light on interconnected biogeochemical processes in an aquifer system.</title>
        <authorList>
            <person name="Anantharaman K."/>
            <person name="Brown C.T."/>
            <person name="Hug L.A."/>
            <person name="Sharon I."/>
            <person name="Castelle C.J."/>
            <person name="Probst A.J."/>
            <person name="Thomas B.C."/>
            <person name="Singh A."/>
            <person name="Wilkins M.J."/>
            <person name="Karaoz U."/>
            <person name="Brodie E.L."/>
            <person name="Williams K.H."/>
            <person name="Hubbard S.S."/>
            <person name="Banfield J.F."/>
        </authorList>
    </citation>
    <scope>NUCLEOTIDE SEQUENCE [LARGE SCALE GENOMIC DNA]</scope>
</reference>
<feature type="transmembrane region" description="Helical" evidence="8">
    <location>
        <begin position="12"/>
        <end position="29"/>
    </location>
</feature>
<keyword evidence="2" id="KW-1003">Cell membrane</keyword>
<dbReference type="PANTHER" id="PTHR42682:SF5">
    <property type="entry name" value="HYDROGENASE-4 COMPONENT F"/>
    <property type="match status" value="1"/>
</dbReference>